<evidence type="ECO:0000313" key="1">
    <source>
        <dbReference type="EMBL" id="KAJ3559258.1"/>
    </source>
</evidence>
<sequence length="687" mass="76052">MSSDSEPPNHEPNGARRSVDSERSPSPIKGTNGTAVNGALEDLSHLDPIERLQHELQRTKEEKDALASQYRSLLSKLTTMRTTLGNKLKQDAEELDRQEQLVQQLTAQNEDLLGTVETLKAEVLTSNEEAERASKELESMRTRAFQENAQEVYLRERELRETQAELEQCRIDRDEWERKALEERVAADEARAALEETRRDLEIEREAREQEAIALQAEREKTSNLQSVLEDFQAAKDHELQQAVKDYESRLVQVTQSLAEFKHRALTAEVQLEESSTNSTRTHELEKEVKEKNLLIGKLRHEAVIMNEHLMEALRRLRRSSADTNVTIEVQSFIQQPASGILFAVNISNIIATITGSDEPNRVYIITGHYDSRVTNLDNFTDDAPGADDDASGVAIVMELLRILATRPPPRATVMLGAVAGEEQGLYGSAFFAEQMGGAGADVQGMFTNDIVGSPKGDNGFVDPNSIRLFSQGIPKADSASTISTIETIGGENDSPSRNLARFVTEVASNSVTNMTVRHVYRTDRFLRGGDHEPFLDQGFAAARFTEPHENFAHQHQDVRVDPVTGEQFGDLIEFVDFDFTARVGKVNGAALWSLAQAPGTPTNVQIDTSVLTNNSTLLWDIDTSPAVAGYEIVWRATDEQAWTSVIPVGLVSKATVLVSKDNAILGVRAVGTNGYRSPAAFPFPTT</sequence>
<name>A0ACC1TEG5_9APHY</name>
<organism evidence="1 2">
    <name type="scientific">Phlebia brevispora</name>
    <dbReference type="NCBI Taxonomy" id="194682"/>
    <lineage>
        <taxon>Eukaryota</taxon>
        <taxon>Fungi</taxon>
        <taxon>Dikarya</taxon>
        <taxon>Basidiomycota</taxon>
        <taxon>Agaricomycotina</taxon>
        <taxon>Agaricomycetes</taxon>
        <taxon>Polyporales</taxon>
        <taxon>Meruliaceae</taxon>
        <taxon>Phlebia</taxon>
    </lineage>
</organism>
<dbReference type="EMBL" id="JANHOG010000036">
    <property type="protein sequence ID" value="KAJ3559258.1"/>
    <property type="molecule type" value="Genomic_DNA"/>
</dbReference>
<comment type="caution">
    <text evidence="1">The sequence shown here is derived from an EMBL/GenBank/DDBJ whole genome shotgun (WGS) entry which is preliminary data.</text>
</comment>
<reference evidence="1" key="1">
    <citation type="submission" date="2022-07" db="EMBL/GenBank/DDBJ databases">
        <title>Genome Sequence of Phlebia brevispora.</title>
        <authorList>
            <person name="Buettner E."/>
        </authorList>
    </citation>
    <scope>NUCLEOTIDE SEQUENCE</scope>
    <source>
        <strain evidence="1">MPL23</strain>
    </source>
</reference>
<proteinExistence type="predicted"/>
<gene>
    <name evidence="1" type="ORF">NM688_g451</name>
</gene>
<protein>
    <submittedName>
        <fullName evidence="1">Uncharacterized protein</fullName>
    </submittedName>
</protein>
<dbReference type="Proteomes" id="UP001148662">
    <property type="component" value="Unassembled WGS sequence"/>
</dbReference>
<keyword evidence="2" id="KW-1185">Reference proteome</keyword>
<evidence type="ECO:0000313" key="2">
    <source>
        <dbReference type="Proteomes" id="UP001148662"/>
    </source>
</evidence>
<accession>A0ACC1TEG5</accession>